<reference evidence="2" key="1">
    <citation type="submission" date="2018-05" db="EMBL/GenBank/DDBJ databases">
        <authorList>
            <person name="Lanie J.A."/>
            <person name="Ng W.-L."/>
            <person name="Kazmierczak K.M."/>
            <person name="Andrzejewski T.M."/>
            <person name="Davidsen T.M."/>
            <person name="Wayne K.J."/>
            <person name="Tettelin H."/>
            <person name="Glass J.I."/>
            <person name="Rusch D."/>
            <person name="Podicherti R."/>
            <person name="Tsui H.-C.T."/>
            <person name="Winkler M.E."/>
        </authorList>
    </citation>
    <scope>NUCLEOTIDE SEQUENCE</scope>
</reference>
<protein>
    <recommendedName>
        <fullName evidence="1">BIG2 domain-containing protein</fullName>
    </recommendedName>
</protein>
<dbReference type="InterPro" id="IPR003343">
    <property type="entry name" value="Big_2"/>
</dbReference>
<feature type="non-terminal residue" evidence="2">
    <location>
        <position position="116"/>
    </location>
</feature>
<dbReference type="InterPro" id="IPR008964">
    <property type="entry name" value="Invasin/intimin_cell_adhesion"/>
</dbReference>
<name>A0A382H706_9ZZZZ</name>
<accession>A0A382H706</accession>
<sequence>VTATVSQVAASVTLAPTSLSFASVDDTASLVPTVRDANDNVMSGATVTWATSASGVATVSSAGLVTSVADGTATITATSGSVNATATATVSQVATSVTLAPTSLSFASVDDTTTLV</sequence>
<dbReference type="Pfam" id="PF02368">
    <property type="entry name" value="Big_2"/>
    <property type="match status" value="1"/>
</dbReference>
<dbReference type="SMART" id="SM00635">
    <property type="entry name" value="BID_2"/>
    <property type="match status" value="1"/>
</dbReference>
<dbReference type="Gene3D" id="2.60.40.1080">
    <property type="match status" value="1"/>
</dbReference>
<organism evidence="2">
    <name type="scientific">marine metagenome</name>
    <dbReference type="NCBI Taxonomy" id="408172"/>
    <lineage>
        <taxon>unclassified sequences</taxon>
        <taxon>metagenomes</taxon>
        <taxon>ecological metagenomes</taxon>
    </lineage>
</organism>
<dbReference type="AlphaFoldDB" id="A0A382H706"/>
<proteinExistence type="predicted"/>
<gene>
    <name evidence="2" type="ORF">METZ01_LOCUS235055</name>
</gene>
<feature type="domain" description="BIG2" evidence="1">
    <location>
        <begin position="8"/>
        <end position="89"/>
    </location>
</feature>
<evidence type="ECO:0000259" key="1">
    <source>
        <dbReference type="SMART" id="SM00635"/>
    </source>
</evidence>
<dbReference type="SUPFAM" id="SSF49373">
    <property type="entry name" value="Invasin/intimin cell-adhesion fragments"/>
    <property type="match status" value="1"/>
</dbReference>
<feature type="non-terminal residue" evidence="2">
    <location>
        <position position="1"/>
    </location>
</feature>
<dbReference type="EMBL" id="UINC01059134">
    <property type="protein sequence ID" value="SVB82201.1"/>
    <property type="molecule type" value="Genomic_DNA"/>
</dbReference>
<evidence type="ECO:0000313" key="2">
    <source>
        <dbReference type="EMBL" id="SVB82201.1"/>
    </source>
</evidence>